<dbReference type="AlphaFoldDB" id="A0A329RPG9"/>
<dbReference type="Proteomes" id="UP000735874">
    <property type="component" value="Unassembled WGS sequence"/>
</dbReference>
<gene>
    <name evidence="3" type="ORF">PC110_g18314</name>
    <name evidence="1" type="ORF">PC113_g19774</name>
    <name evidence="2" type="ORF">PC117_g21415</name>
</gene>
<protein>
    <submittedName>
        <fullName evidence="3">Uncharacterized protein</fullName>
    </submittedName>
</protein>
<keyword evidence="4" id="KW-1185">Reference proteome</keyword>
<dbReference type="VEuPathDB" id="FungiDB:PC110_g18314"/>
<dbReference type="EMBL" id="RCMG01001053">
    <property type="protein sequence ID" value="KAG2837796.1"/>
    <property type="molecule type" value="Genomic_DNA"/>
</dbReference>
<reference evidence="3 4" key="1">
    <citation type="submission" date="2018-01" db="EMBL/GenBank/DDBJ databases">
        <title>Draft genome of the strawberry crown rot pathogen Phytophthora cactorum.</title>
        <authorList>
            <person name="Armitage A.D."/>
            <person name="Lysoe E."/>
            <person name="Nellist C.F."/>
            <person name="Harrison R.J."/>
            <person name="Brurberg M.B."/>
        </authorList>
    </citation>
    <scope>NUCLEOTIDE SEQUENCE [LARGE SCALE GENOMIC DNA]</scope>
    <source>
        <strain evidence="3 4">10300</strain>
    </source>
</reference>
<proteinExistence type="predicted"/>
<dbReference type="Proteomes" id="UP000736787">
    <property type="component" value="Unassembled WGS sequence"/>
</dbReference>
<organism evidence="3 4">
    <name type="scientific">Phytophthora cactorum</name>
    <dbReference type="NCBI Taxonomy" id="29920"/>
    <lineage>
        <taxon>Eukaryota</taxon>
        <taxon>Sar</taxon>
        <taxon>Stramenopiles</taxon>
        <taxon>Oomycota</taxon>
        <taxon>Peronosporomycetes</taxon>
        <taxon>Peronosporales</taxon>
        <taxon>Peronosporaceae</taxon>
        <taxon>Phytophthora</taxon>
    </lineage>
</organism>
<dbReference type="EMBL" id="RCMK01001078">
    <property type="protein sequence ID" value="KAG2902699.1"/>
    <property type="molecule type" value="Genomic_DNA"/>
</dbReference>
<sequence length="29" mass="3435">MTYLDSLNFAEIEREKAKKRDTYSQPSGR</sequence>
<dbReference type="EMBL" id="MJFZ01000772">
    <property type="protein sequence ID" value="RAW25272.1"/>
    <property type="molecule type" value="Genomic_DNA"/>
</dbReference>
<comment type="caution">
    <text evidence="3">The sequence shown here is derived from an EMBL/GenBank/DDBJ whole genome shotgun (WGS) entry which is preliminary data.</text>
</comment>
<reference evidence="1" key="2">
    <citation type="submission" date="2018-10" db="EMBL/GenBank/DDBJ databases">
        <title>Effector identification in a new, highly contiguous assembly of the strawberry crown rot pathogen Phytophthora cactorum.</title>
        <authorList>
            <person name="Armitage A.D."/>
            <person name="Nellist C.F."/>
            <person name="Bates H."/>
            <person name="Vickerstaff R.J."/>
            <person name="Harrison R.J."/>
        </authorList>
    </citation>
    <scope>NUCLEOTIDE SEQUENCE</scope>
    <source>
        <strain evidence="1">15-7</strain>
        <strain evidence="2">4040</strain>
    </source>
</reference>
<evidence type="ECO:0000313" key="4">
    <source>
        <dbReference type="Proteomes" id="UP000251314"/>
    </source>
</evidence>
<accession>A0A329RPG9</accession>
<evidence type="ECO:0000313" key="1">
    <source>
        <dbReference type="EMBL" id="KAG2837796.1"/>
    </source>
</evidence>
<evidence type="ECO:0000313" key="3">
    <source>
        <dbReference type="EMBL" id="RAW25272.1"/>
    </source>
</evidence>
<evidence type="ECO:0000313" key="2">
    <source>
        <dbReference type="EMBL" id="KAG2902699.1"/>
    </source>
</evidence>
<dbReference type="Proteomes" id="UP000251314">
    <property type="component" value="Unassembled WGS sequence"/>
</dbReference>
<name>A0A329RPG9_9STRA</name>